<accession>A0A9J5WV30</accession>
<gene>
    <name evidence="1" type="ORF">H5410_049433</name>
</gene>
<protein>
    <submittedName>
        <fullName evidence="1">Uncharacterized protein</fullName>
    </submittedName>
</protein>
<dbReference type="AlphaFoldDB" id="A0A9J5WV30"/>
<organism evidence="1 2">
    <name type="scientific">Solanum commersonii</name>
    <name type="common">Commerson's wild potato</name>
    <name type="synonym">Commerson's nightshade</name>
    <dbReference type="NCBI Taxonomy" id="4109"/>
    <lineage>
        <taxon>Eukaryota</taxon>
        <taxon>Viridiplantae</taxon>
        <taxon>Streptophyta</taxon>
        <taxon>Embryophyta</taxon>
        <taxon>Tracheophyta</taxon>
        <taxon>Spermatophyta</taxon>
        <taxon>Magnoliopsida</taxon>
        <taxon>eudicotyledons</taxon>
        <taxon>Gunneridae</taxon>
        <taxon>Pentapetalae</taxon>
        <taxon>asterids</taxon>
        <taxon>lamiids</taxon>
        <taxon>Solanales</taxon>
        <taxon>Solanaceae</taxon>
        <taxon>Solanoideae</taxon>
        <taxon>Solaneae</taxon>
        <taxon>Solanum</taxon>
    </lineage>
</organism>
<comment type="caution">
    <text evidence="1">The sequence shown here is derived from an EMBL/GenBank/DDBJ whole genome shotgun (WGS) entry which is preliminary data.</text>
</comment>
<dbReference type="Proteomes" id="UP000824120">
    <property type="component" value="Chromosome 10"/>
</dbReference>
<reference evidence="1 2" key="1">
    <citation type="submission" date="2020-09" db="EMBL/GenBank/DDBJ databases">
        <title>De no assembly of potato wild relative species, Solanum commersonii.</title>
        <authorList>
            <person name="Cho K."/>
        </authorList>
    </citation>
    <scope>NUCLEOTIDE SEQUENCE [LARGE SCALE GENOMIC DNA]</scope>
    <source>
        <strain evidence="1">LZ3.2</strain>
        <tissue evidence="1">Leaf</tissue>
    </source>
</reference>
<keyword evidence="2" id="KW-1185">Reference proteome</keyword>
<sequence length="179" mass="20655">MIQRFCAYLMRIGNGQEKTNSCNKIEIPNNFVIPFTDEIESLNLLFNIKAFPLQTNASVKNEKTSKYKQYIIFTSKLQPQFIFMTSLLELRDLVLELHNDPILVVKLLTKSPRLRLKFGNTRGYSHGSNLPSKIQLVVRVRRNDREYFIGKMKVRPGTPATIAAAVQRHLRIPKNPNPQ</sequence>
<proteinExistence type="predicted"/>
<evidence type="ECO:0000313" key="2">
    <source>
        <dbReference type="Proteomes" id="UP000824120"/>
    </source>
</evidence>
<dbReference type="OrthoDB" id="1731748at2759"/>
<name>A0A9J5WV30_SOLCO</name>
<dbReference type="EMBL" id="JACXVP010000010">
    <property type="protein sequence ID" value="KAG5578806.1"/>
    <property type="molecule type" value="Genomic_DNA"/>
</dbReference>
<evidence type="ECO:0000313" key="1">
    <source>
        <dbReference type="EMBL" id="KAG5578806.1"/>
    </source>
</evidence>